<dbReference type="EMBL" id="CP015600">
    <property type="protein sequence ID" value="ANF84132.1"/>
    <property type="molecule type" value="Genomic_DNA"/>
</dbReference>
<protein>
    <submittedName>
        <fullName evidence="2">Membrane protein</fullName>
    </submittedName>
</protein>
<accession>A0A172YVP5</accession>
<name>A0A172YVP5_9PSED</name>
<proteinExistence type="predicted"/>
<feature type="transmembrane region" description="Helical" evidence="1">
    <location>
        <begin position="115"/>
        <end position="137"/>
    </location>
</feature>
<feature type="transmembrane region" description="Helical" evidence="1">
    <location>
        <begin position="67"/>
        <end position="95"/>
    </location>
</feature>
<keyword evidence="1" id="KW-0472">Membrane</keyword>
<dbReference type="AlphaFoldDB" id="A0A172YVP5"/>
<feature type="transmembrane region" description="Helical" evidence="1">
    <location>
        <begin position="157"/>
        <end position="174"/>
    </location>
</feature>
<gene>
    <name evidence="2" type="ORF">A7J50_0688</name>
</gene>
<dbReference type="RefSeq" id="WP_064450560.1">
    <property type="nucleotide sequence ID" value="NZ_CP015600.1"/>
</dbReference>
<keyword evidence="1" id="KW-0812">Transmembrane</keyword>
<dbReference type="STRING" id="219572.A7J50_0688"/>
<dbReference type="Proteomes" id="UP000077829">
    <property type="component" value="Chromosome"/>
</dbReference>
<feature type="transmembrane region" description="Helical" evidence="1">
    <location>
        <begin position="12"/>
        <end position="34"/>
    </location>
</feature>
<keyword evidence="1" id="KW-1133">Transmembrane helix</keyword>
<dbReference type="Pfam" id="PF11188">
    <property type="entry name" value="DUF2975"/>
    <property type="match status" value="1"/>
</dbReference>
<reference evidence="2 3" key="1">
    <citation type="submission" date="2016-05" db="EMBL/GenBank/DDBJ databases">
        <title>Complete genome sequence of Pseudomonas antarctica PAMC 27494.</title>
        <authorList>
            <person name="Lee J."/>
        </authorList>
    </citation>
    <scope>NUCLEOTIDE SEQUENCE [LARGE SCALE GENOMIC DNA]</scope>
    <source>
        <strain evidence="2 3">PAMC 27494</strain>
    </source>
</reference>
<organism evidence="2 3">
    <name type="scientific">Pseudomonas antarctica</name>
    <dbReference type="NCBI Taxonomy" id="219572"/>
    <lineage>
        <taxon>Bacteria</taxon>
        <taxon>Pseudomonadati</taxon>
        <taxon>Pseudomonadota</taxon>
        <taxon>Gammaproteobacteria</taxon>
        <taxon>Pseudomonadales</taxon>
        <taxon>Pseudomonadaceae</taxon>
        <taxon>Pseudomonas</taxon>
    </lineage>
</organism>
<evidence type="ECO:0000256" key="1">
    <source>
        <dbReference type="SAM" id="Phobius"/>
    </source>
</evidence>
<dbReference type="KEGG" id="panr:A7J50_0688"/>
<evidence type="ECO:0000313" key="3">
    <source>
        <dbReference type="Proteomes" id="UP000077829"/>
    </source>
</evidence>
<evidence type="ECO:0000313" key="2">
    <source>
        <dbReference type="EMBL" id="ANF84132.1"/>
    </source>
</evidence>
<dbReference type="InterPro" id="IPR021354">
    <property type="entry name" value="DUF2975"/>
</dbReference>
<sequence length="187" mass="20539">MNTQRLAQLSQRMSLLTLLLIVVMLVLNTCVWLFPVLSSSADGLGFGFALSDRLIQARSAQVALLPWWQILGAIVLSSIPLLALGGGLNHLRLLFQNYARGEYFSRAAAQHLGKVGRAVAVWVLLDFLCEPLLSVWVTMNEPVGQRFITLSVTAPSFVALFLAACIAVIARILWQASEVDSENRTFV</sequence>
<dbReference type="PATRIC" id="fig|219572.3.peg.703"/>